<evidence type="ECO:0000313" key="2">
    <source>
        <dbReference type="EMBL" id="KAL2788985.1"/>
    </source>
</evidence>
<sequence>MAGQWDNSWIWHPEWIEKPGSSSAGAFVHFRKFIALRHTRYKLYVNSYLVHSGPVKGDQQMWFYDVVDIQPYLCTGRNHIAVHVLRFYYVSQFAASFPRTAYPGLYPLIPCIALPTSSNFDFFLKIFEKIDGTKKSKLDWVAAKPYSFMVSHGLAAPWNLHPRVIPFPRLQPTDLTAVHNIRSTESREVINQESSYLPKGTTHHVELGVDYHTTAYVTFRFARPSTSGSRITVTWSEGYEDEPIKPPFDRKKGDRTDTTKVIAGPKDQYMFGGFCLDEPLGYDDAEKDDEIFAPFHFRTFRYFALDIEVAKNSNLVIKEISIVKTNYPIQVLASFPRVKLEVGDARWFYQPWNVSVRTLENCMHDCYEDCPFFEQLQYAMDTRSSALFTYFISRDDRLAKQAILQLYNSFQPALGLTASRAPSHHLQIISHFSLFWTCMVTDHYEHFGDADFATQILPVIEGVLGSFHRRVDQESGLVRISEFSGDWAFVDWTEAYHPMGVPPAGNATGFMTYTNQVQSRSAEHARRAESIARAVRLHCYDGTYFTDGLAKLAESSHYSEHSQIWAVLCGAMTGKDAVDLLNRSLAHLWCEGEETRELTKPSIAMAFYSLRALSAVGDGVYEDRFHDFWEPWKKQLELNMTTWVEDYITQRSDCHAWGCLPLYEYTAEVVGLKPVMSGGERVLIFKPRIRLFKVFEGKVPIEGSVDKPIVARVRWDREERGVTNLSIAWEGDWNVKNESLRFIHVHLPGGQQETMNMLEARSWRL</sequence>
<accession>A0ABR4G0E0</accession>
<name>A0ABR4G0E0_9EURO</name>
<comment type="caution">
    <text evidence="2">The sequence shown here is derived from an EMBL/GenBank/DDBJ whole genome shotgun (WGS) entry which is preliminary data.</text>
</comment>
<dbReference type="EMBL" id="JBFTWV010000071">
    <property type="protein sequence ID" value="KAL2788985.1"/>
    <property type="molecule type" value="Genomic_DNA"/>
</dbReference>
<dbReference type="Gene3D" id="2.60.120.260">
    <property type="entry name" value="Galactose-binding domain-like"/>
    <property type="match status" value="1"/>
</dbReference>
<dbReference type="InterPro" id="IPR012341">
    <property type="entry name" value="6hp_glycosidase-like_sf"/>
</dbReference>
<dbReference type="PANTHER" id="PTHR34987:SF2">
    <property type="entry name" value="B, PUTATIVE (AFU_ORTHOLOGUE AFUA_7G05040)-RELATED"/>
    <property type="match status" value="1"/>
</dbReference>
<dbReference type="Pfam" id="PF17389">
    <property type="entry name" value="Bac_rhamnosid6H"/>
    <property type="match status" value="1"/>
</dbReference>
<dbReference type="InterPro" id="IPR008928">
    <property type="entry name" value="6-hairpin_glycosidase_sf"/>
</dbReference>
<feature type="domain" description="Alpha-L-rhamnosidase six-hairpin glycosidase" evidence="1">
    <location>
        <begin position="352"/>
        <end position="491"/>
    </location>
</feature>
<gene>
    <name evidence="2" type="ORF">BJX66DRAFT_352435</name>
</gene>
<dbReference type="Gene3D" id="1.50.10.10">
    <property type="match status" value="1"/>
</dbReference>
<proteinExistence type="predicted"/>
<dbReference type="PANTHER" id="PTHR34987">
    <property type="entry name" value="C, PUTATIVE (AFU_ORTHOLOGUE AFUA_3G02880)-RELATED"/>
    <property type="match status" value="1"/>
</dbReference>
<reference evidence="2 3" key="1">
    <citation type="submission" date="2024-07" db="EMBL/GenBank/DDBJ databases">
        <title>Section-level genome sequencing and comparative genomics of Aspergillus sections Usti and Cavernicolus.</title>
        <authorList>
            <consortium name="Lawrence Berkeley National Laboratory"/>
            <person name="Nybo J.L."/>
            <person name="Vesth T.C."/>
            <person name="Theobald S."/>
            <person name="Frisvad J.C."/>
            <person name="Larsen T.O."/>
            <person name="Kjaerboelling I."/>
            <person name="Rothschild-Mancinelli K."/>
            <person name="Lyhne E.K."/>
            <person name="Kogle M.E."/>
            <person name="Barry K."/>
            <person name="Clum A."/>
            <person name="Na H."/>
            <person name="Ledsgaard L."/>
            <person name="Lin J."/>
            <person name="Lipzen A."/>
            <person name="Kuo A."/>
            <person name="Riley R."/>
            <person name="Mondo S."/>
            <person name="Labutti K."/>
            <person name="Haridas S."/>
            <person name="Pangalinan J."/>
            <person name="Salamov A.A."/>
            <person name="Simmons B.A."/>
            <person name="Magnuson J.K."/>
            <person name="Chen J."/>
            <person name="Drula E."/>
            <person name="Henrissat B."/>
            <person name="Wiebenga A."/>
            <person name="Lubbers R.J."/>
            <person name="Gomes A.C."/>
            <person name="Makela M.R."/>
            <person name="Stajich J."/>
            <person name="Grigoriev I.V."/>
            <person name="Mortensen U.H."/>
            <person name="De Vries R.P."/>
            <person name="Baker S.E."/>
            <person name="Andersen M.R."/>
        </authorList>
    </citation>
    <scope>NUCLEOTIDE SEQUENCE [LARGE SCALE GENOMIC DNA]</scope>
    <source>
        <strain evidence="2 3">CBS 209.92</strain>
    </source>
</reference>
<protein>
    <submittedName>
        <fullName evidence="2">Six-hairpin glycosidase-like protein</fullName>
    </submittedName>
</protein>
<evidence type="ECO:0000313" key="3">
    <source>
        <dbReference type="Proteomes" id="UP001610563"/>
    </source>
</evidence>
<organism evidence="2 3">
    <name type="scientific">Aspergillus keveii</name>
    <dbReference type="NCBI Taxonomy" id="714993"/>
    <lineage>
        <taxon>Eukaryota</taxon>
        <taxon>Fungi</taxon>
        <taxon>Dikarya</taxon>
        <taxon>Ascomycota</taxon>
        <taxon>Pezizomycotina</taxon>
        <taxon>Eurotiomycetes</taxon>
        <taxon>Eurotiomycetidae</taxon>
        <taxon>Eurotiales</taxon>
        <taxon>Aspergillaceae</taxon>
        <taxon>Aspergillus</taxon>
        <taxon>Aspergillus subgen. Nidulantes</taxon>
    </lineage>
</organism>
<dbReference type="SUPFAM" id="SSF48208">
    <property type="entry name" value="Six-hairpin glycosidases"/>
    <property type="match status" value="1"/>
</dbReference>
<keyword evidence="3" id="KW-1185">Reference proteome</keyword>
<evidence type="ECO:0000259" key="1">
    <source>
        <dbReference type="Pfam" id="PF17389"/>
    </source>
</evidence>
<dbReference type="InterPro" id="IPR035396">
    <property type="entry name" value="Bac_rhamnosid6H"/>
</dbReference>
<dbReference type="Gene3D" id="2.60.420.10">
    <property type="entry name" value="Maltose phosphorylase, domain 3"/>
    <property type="match status" value="1"/>
</dbReference>
<dbReference type="Proteomes" id="UP001610563">
    <property type="component" value="Unassembled WGS sequence"/>
</dbReference>